<dbReference type="GO" id="GO:0006654">
    <property type="term" value="P:phosphatidic acid biosynthetic process"/>
    <property type="evidence" value="ECO:0007669"/>
    <property type="project" value="TreeGrafter"/>
</dbReference>
<feature type="domain" description="Phospholipid/glycerol acyltransferase" evidence="5">
    <location>
        <begin position="54"/>
        <end position="178"/>
    </location>
</feature>
<protein>
    <recommendedName>
        <fullName evidence="5">Phospholipid/glycerol acyltransferase domain-containing protein</fullName>
    </recommendedName>
</protein>
<name>A0A381W9D2_9ZZZZ</name>
<evidence type="ECO:0000256" key="4">
    <source>
        <dbReference type="ARBA" id="ARBA00023315"/>
    </source>
</evidence>
<sequence>MNVLDNPKYSYLVGRQPIFFRIWKTLFYFYSRAVFTIYTPLKVFGRENIPKTSFIFCSNHNSHMDVALLSAAAQKSFNYFGMMAAKDYWFDSWIKRNLVNTVMNLIPIDRKVDGIRKFSIEDTLTLCKTFMDYQHRNLIFFPEGTRGAPGVMNPFKKGAASFALNLDIPILPAVIHGSHKSWPKDKIFMRPATIRVYILEPLFPGSFLDTDNPGDDDLANAAQEMTMELERRITEKVKNLYE</sequence>
<dbReference type="PANTHER" id="PTHR10434">
    <property type="entry name" value="1-ACYL-SN-GLYCEROL-3-PHOSPHATE ACYLTRANSFERASE"/>
    <property type="match status" value="1"/>
</dbReference>
<proteinExistence type="predicted"/>
<gene>
    <name evidence="6" type="ORF">METZ01_LOCUS101755</name>
</gene>
<dbReference type="AlphaFoldDB" id="A0A381W9D2"/>
<keyword evidence="3" id="KW-1208">Phospholipid metabolism</keyword>
<evidence type="ECO:0000256" key="2">
    <source>
        <dbReference type="ARBA" id="ARBA00023209"/>
    </source>
</evidence>
<dbReference type="PANTHER" id="PTHR10434:SF59">
    <property type="entry name" value="1-ACYL-SN-GLYCEROL-3-PHOSPHATE ACYLTRANSFERASE"/>
    <property type="match status" value="1"/>
</dbReference>
<dbReference type="CDD" id="cd07989">
    <property type="entry name" value="LPLAT_AGPAT-like"/>
    <property type="match status" value="1"/>
</dbReference>
<dbReference type="Pfam" id="PF01553">
    <property type="entry name" value="Acyltransferase"/>
    <property type="match status" value="1"/>
</dbReference>
<keyword evidence="1" id="KW-0808">Transferase</keyword>
<keyword evidence="2" id="KW-0443">Lipid metabolism</keyword>
<dbReference type="GO" id="GO:0003841">
    <property type="term" value="F:1-acylglycerol-3-phosphate O-acyltransferase activity"/>
    <property type="evidence" value="ECO:0007669"/>
    <property type="project" value="TreeGrafter"/>
</dbReference>
<keyword evidence="2" id="KW-0594">Phospholipid biosynthesis</keyword>
<keyword evidence="4" id="KW-0012">Acyltransferase</keyword>
<accession>A0A381W9D2</accession>
<dbReference type="EMBL" id="UINC01011044">
    <property type="protein sequence ID" value="SVA48901.1"/>
    <property type="molecule type" value="Genomic_DNA"/>
</dbReference>
<reference evidence="6" key="1">
    <citation type="submission" date="2018-05" db="EMBL/GenBank/DDBJ databases">
        <authorList>
            <person name="Lanie J.A."/>
            <person name="Ng W.-L."/>
            <person name="Kazmierczak K.M."/>
            <person name="Andrzejewski T.M."/>
            <person name="Davidsen T.M."/>
            <person name="Wayne K.J."/>
            <person name="Tettelin H."/>
            <person name="Glass J.I."/>
            <person name="Rusch D."/>
            <person name="Podicherti R."/>
            <person name="Tsui H.-C.T."/>
            <person name="Winkler M.E."/>
        </authorList>
    </citation>
    <scope>NUCLEOTIDE SEQUENCE</scope>
</reference>
<evidence type="ECO:0000256" key="1">
    <source>
        <dbReference type="ARBA" id="ARBA00022679"/>
    </source>
</evidence>
<evidence type="ECO:0000256" key="3">
    <source>
        <dbReference type="ARBA" id="ARBA00023264"/>
    </source>
</evidence>
<keyword evidence="2" id="KW-0444">Lipid biosynthesis</keyword>
<dbReference type="InterPro" id="IPR002123">
    <property type="entry name" value="Plipid/glycerol_acylTrfase"/>
</dbReference>
<evidence type="ECO:0000259" key="5">
    <source>
        <dbReference type="SMART" id="SM00563"/>
    </source>
</evidence>
<organism evidence="6">
    <name type="scientific">marine metagenome</name>
    <dbReference type="NCBI Taxonomy" id="408172"/>
    <lineage>
        <taxon>unclassified sequences</taxon>
        <taxon>metagenomes</taxon>
        <taxon>ecological metagenomes</taxon>
    </lineage>
</organism>
<dbReference type="SMART" id="SM00563">
    <property type="entry name" value="PlsC"/>
    <property type="match status" value="1"/>
</dbReference>
<evidence type="ECO:0000313" key="6">
    <source>
        <dbReference type="EMBL" id="SVA48901.1"/>
    </source>
</evidence>
<dbReference type="SUPFAM" id="SSF69593">
    <property type="entry name" value="Glycerol-3-phosphate (1)-acyltransferase"/>
    <property type="match status" value="1"/>
</dbReference>